<proteinExistence type="predicted"/>
<sequence>MSNSTSSSSLEKQLVLDADEDSYGGVTVNMEKPMDSKVFTSMLRTSLSYWRQQVLVVKERSGQFGGTRMEVPYRSCCGEELKFYYPQGEDIWTAAIREVKEETGVDTEFVEVFAFRQSHRAFFRKSDLMFVCMLRPCSSDIQKQDSEIEAARWMAR</sequence>
<comment type="caution">
    <text evidence="1">The sequence shown here is derived from an EMBL/GenBank/DDBJ whole genome shotgun (WGS) entry which is preliminary data.</text>
</comment>
<keyword evidence="2" id="KW-1185">Reference proteome</keyword>
<gene>
    <name evidence="1" type="ORF">Pint_06181</name>
</gene>
<evidence type="ECO:0000313" key="2">
    <source>
        <dbReference type="Proteomes" id="UP001163603"/>
    </source>
</evidence>
<dbReference type="EMBL" id="CM047738">
    <property type="protein sequence ID" value="KAJ0044837.1"/>
    <property type="molecule type" value="Genomic_DNA"/>
</dbReference>
<dbReference type="Proteomes" id="UP001163603">
    <property type="component" value="Chromosome 3"/>
</dbReference>
<name>A0ACC0Z0P4_9ROSI</name>
<organism evidence="1 2">
    <name type="scientific">Pistacia integerrima</name>
    <dbReference type="NCBI Taxonomy" id="434235"/>
    <lineage>
        <taxon>Eukaryota</taxon>
        <taxon>Viridiplantae</taxon>
        <taxon>Streptophyta</taxon>
        <taxon>Embryophyta</taxon>
        <taxon>Tracheophyta</taxon>
        <taxon>Spermatophyta</taxon>
        <taxon>Magnoliopsida</taxon>
        <taxon>eudicotyledons</taxon>
        <taxon>Gunneridae</taxon>
        <taxon>Pentapetalae</taxon>
        <taxon>rosids</taxon>
        <taxon>malvids</taxon>
        <taxon>Sapindales</taxon>
        <taxon>Anacardiaceae</taxon>
        <taxon>Pistacia</taxon>
    </lineage>
</organism>
<protein>
    <submittedName>
        <fullName evidence="1">Uncharacterized protein</fullName>
    </submittedName>
</protein>
<reference evidence="2" key="1">
    <citation type="journal article" date="2023" name="G3 (Bethesda)">
        <title>Genome assembly and association tests identify interacting loci associated with vigor, precocity, and sex in interspecific pistachio rootstocks.</title>
        <authorList>
            <person name="Palmer W."/>
            <person name="Jacygrad E."/>
            <person name="Sagayaradj S."/>
            <person name="Cavanaugh K."/>
            <person name="Han R."/>
            <person name="Bertier L."/>
            <person name="Beede B."/>
            <person name="Kafkas S."/>
            <person name="Golino D."/>
            <person name="Preece J."/>
            <person name="Michelmore R."/>
        </authorList>
    </citation>
    <scope>NUCLEOTIDE SEQUENCE [LARGE SCALE GENOMIC DNA]</scope>
</reference>
<accession>A0ACC0Z0P4</accession>
<evidence type="ECO:0000313" key="1">
    <source>
        <dbReference type="EMBL" id="KAJ0044837.1"/>
    </source>
</evidence>